<feature type="domain" description="Sigma-54 factor interaction" evidence="5">
    <location>
        <begin position="140"/>
        <end position="204"/>
    </location>
</feature>
<dbReference type="CDD" id="cd00009">
    <property type="entry name" value="AAA"/>
    <property type="match status" value="1"/>
</dbReference>
<dbReference type="Pfam" id="PF00158">
    <property type="entry name" value="Sigma54_activat"/>
    <property type="match status" value="1"/>
</dbReference>
<dbReference type="AlphaFoldDB" id="A0A6J4LCM8"/>
<name>A0A6J4LCM8_9BACT</name>
<keyword evidence="4" id="KW-0597">Phosphoprotein</keyword>
<dbReference type="GO" id="GO:0000160">
    <property type="term" value="P:phosphorelay signal transduction system"/>
    <property type="evidence" value="ECO:0007669"/>
    <property type="project" value="InterPro"/>
</dbReference>
<feature type="domain" description="Response regulatory" evidence="6">
    <location>
        <begin position="9"/>
        <end position="123"/>
    </location>
</feature>
<keyword evidence="2" id="KW-0067">ATP-binding</keyword>
<dbReference type="InterPro" id="IPR027417">
    <property type="entry name" value="P-loop_NTPase"/>
</dbReference>
<dbReference type="PANTHER" id="PTHR32071">
    <property type="entry name" value="TRANSCRIPTIONAL REGULATORY PROTEIN"/>
    <property type="match status" value="1"/>
</dbReference>
<organism evidence="7">
    <name type="scientific">uncultured Gemmatimonadaceae bacterium</name>
    <dbReference type="NCBI Taxonomy" id="246130"/>
    <lineage>
        <taxon>Bacteria</taxon>
        <taxon>Pseudomonadati</taxon>
        <taxon>Gemmatimonadota</taxon>
        <taxon>Gemmatimonadia</taxon>
        <taxon>Gemmatimonadales</taxon>
        <taxon>Gemmatimonadaceae</taxon>
        <taxon>environmental samples</taxon>
    </lineage>
</organism>
<keyword evidence="3" id="KW-0238">DNA-binding</keyword>
<evidence type="ECO:0000259" key="5">
    <source>
        <dbReference type="PROSITE" id="PS50045"/>
    </source>
</evidence>
<evidence type="ECO:0000313" key="7">
    <source>
        <dbReference type="EMBL" id="CAA9329115.1"/>
    </source>
</evidence>
<reference evidence="7" key="1">
    <citation type="submission" date="2020-02" db="EMBL/GenBank/DDBJ databases">
        <authorList>
            <person name="Meier V. D."/>
        </authorList>
    </citation>
    <scope>NUCLEOTIDE SEQUENCE</scope>
    <source>
        <strain evidence="7">AVDCRST_MAG11</strain>
    </source>
</reference>
<dbReference type="GO" id="GO:0005524">
    <property type="term" value="F:ATP binding"/>
    <property type="evidence" value="ECO:0007669"/>
    <property type="project" value="UniProtKB-KW"/>
</dbReference>
<dbReference type="CDD" id="cd00156">
    <property type="entry name" value="REC"/>
    <property type="match status" value="1"/>
</dbReference>
<dbReference type="EMBL" id="CADCTU010000543">
    <property type="protein sequence ID" value="CAA9329115.1"/>
    <property type="molecule type" value="Genomic_DNA"/>
</dbReference>
<keyword evidence="1" id="KW-0547">Nucleotide-binding</keyword>
<accession>A0A6J4LCM8</accession>
<evidence type="ECO:0000256" key="1">
    <source>
        <dbReference type="ARBA" id="ARBA00022741"/>
    </source>
</evidence>
<dbReference type="GO" id="GO:0006355">
    <property type="term" value="P:regulation of DNA-templated transcription"/>
    <property type="evidence" value="ECO:0007669"/>
    <property type="project" value="InterPro"/>
</dbReference>
<dbReference type="PANTHER" id="PTHR32071:SF117">
    <property type="entry name" value="PTS-DEPENDENT DIHYDROXYACETONE KINASE OPERON REGULATORY PROTEIN-RELATED"/>
    <property type="match status" value="1"/>
</dbReference>
<dbReference type="PROSITE" id="PS50110">
    <property type="entry name" value="RESPONSE_REGULATORY"/>
    <property type="match status" value="1"/>
</dbReference>
<evidence type="ECO:0000256" key="4">
    <source>
        <dbReference type="PROSITE-ProRule" id="PRU00169"/>
    </source>
</evidence>
<dbReference type="Pfam" id="PF00072">
    <property type="entry name" value="Response_reg"/>
    <property type="match status" value="1"/>
</dbReference>
<dbReference type="Gene3D" id="3.40.50.2300">
    <property type="match status" value="1"/>
</dbReference>
<gene>
    <name evidence="7" type="ORF">AVDCRST_MAG11-2387</name>
</gene>
<dbReference type="InterPro" id="IPR011006">
    <property type="entry name" value="CheY-like_superfamily"/>
</dbReference>
<feature type="non-terminal residue" evidence="7">
    <location>
        <position position="204"/>
    </location>
</feature>
<evidence type="ECO:0000256" key="3">
    <source>
        <dbReference type="ARBA" id="ARBA00023125"/>
    </source>
</evidence>
<dbReference type="PROSITE" id="PS50045">
    <property type="entry name" value="SIGMA54_INTERACT_4"/>
    <property type="match status" value="1"/>
</dbReference>
<evidence type="ECO:0000259" key="6">
    <source>
        <dbReference type="PROSITE" id="PS50110"/>
    </source>
</evidence>
<proteinExistence type="predicted"/>
<protein>
    <submittedName>
        <fullName evidence="7">Response regulator of zinc sigma-54-dependent two-component system</fullName>
    </submittedName>
</protein>
<feature type="modified residue" description="4-aspartylphosphate" evidence="4">
    <location>
        <position position="58"/>
    </location>
</feature>
<dbReference type="SUPFAM" id="SSF52172">
    <property type="entry name" value="CheY-like"/>
    <property type="match status" value="1"/>
</dbReference>
<dbReference type="Gene3D" id="3.40.50.300">
    <property type="entry name" value="P-loop containing nucleotide triphosphate hydrolases"/>
    <property type="match status" value="1"/>
</dbReference>
<evidence type="ECO:0000256" key="2">
    <source>
        <dbReference type="ARBA" id="ARBA00022840"/>
    </source>
</evidence>
<dbReference type="InterPro" id="IPR002078">
    <property type="entry name" value="Sigma_54_int"/>
</dbReference>
<dbReference type="SMART" id="SM00448">
    <property type="entry name" value="REC"/>
    <property type="match status" value="1"/>
</dbReference>
<sequence>MTTAEDQRRILVVDDDRVFRLSTAALLRADGHDVHTVAGGQEAVEALRASRFDLVLLDVKMPGTDGIGVVEALRLWGDSVPILMISGFGTVDDAVRALHVGADDFLTKPVEPDLLSERVGELLERRPSAARLDPAGQEGMVGRAPAMVELRNALRQVAPTDTTVLITGETGTGKELTAAAVHKLSPRRAGSFLAVDCGALADGL</sequence>
<dbReference type="InterPro" id="IPR001789">
    <property type="entry name" value="Sig_transdc_resp-reg_receiver"/>
</dbReference>
<dbReference type="GO" id="GO:0003677">
    <property type="term" value="F:DNA binding"/>
    <property type="evidence" value="ECO:0007669"/>
    <property type="project" value="UniProtKB-KW"/>
</dbReference>